<evidence type="ECO:0000313" key="4">
    <source>
        <dbReference type="Proteomes" id="UP001189122"/>
    </source>
</evidence>
<keyword evidence="1" id="KW-0175">Coiled coil</keyword>
<keyword evidence="4" id="KW-1185">Reference proteome</keyword>
<name>A0A7I8JBV4_SPIIN</name>
<dbReference type="GO" id="GO:0098869">
    <property type="term" value="P:cellular oxidant detoxification"/>
    <property type="evidence" value="ECO:0007669"/>
    <property type="project" value="InterPro"/>
</dbReference>
<evidence type="ECO:0000256" key="1">
    <source>
        <dbReference type="SAM" id="Coils"/>
    </source>
</evidence>
<dbReference type="PANTHER" id="PTHR34283:SF1">
    <property type="entry name" value="PROTEIN RESPONSE TO LOW SULFUR 1"/>
    <property type="match status" value="1"/>
</dbReference>
<organism evidence="3">
    <name type="scientific">Spirodela intermedia</name>
    <name type="common">Intermediate duckweed</name>
    <dbReference type="NCBI Taxonomy" id="51605"/>
    <lineage>
        <taxon>Eukaryota</taxon>
        <taxon>Viridiplantae</taxon>
        <taxon>Streptophyta</taxon>
        <taxon>Embryophyta</taxon>
        <taxon>Tracheophyta</taxon>
        <taxon>Spermatophyta</taxon>
        <taxon>Magnoliopsida</taxon>
        <taxon>Liliopsida</taxon>
        <taxon>Araceae</taxon>
        <taxon>Lemnoideae</taxon>
        <taxon>Spirodela</taxon>
    </lineage>
</organism>
<accession>A0A7I8JBV4</accession>
<dbReference type="EMBL" id="CACRZD030000010">
    <property type="protein sequence ID" value="CAA6666932.1"/>
    <property type="molecule type" value="Genomic_DNA"/>
</dbReference>
<dbReference type="AlphaFoldDB" id="A0A7I8JBV4"/>
<feature type="coiled-coil region" evidence="1">
    <location>
        <begin position="1"/>
        <end position="42"/>
    </location>
</feature>
<proteinExistence type="predicted"/>
<evidence type="ECO:0000313" key="3">
    <source>
        <dbReference type="EMBL" id="CAA2627672.1"/>
    </source>
</evidence>
<dbReference type="Proteomes" id="UP001189122">
    <property type="component" value="Unassembled WGS sequence"/>
</dbReference>
<dbReference type="InterPro" id="IPR039282">
    <property type="entry name" value="LSU"/>
</dbReference>
<dbReference type="PANTHER" id="PTHR34283">
    <property type="entry name" value="PROTEIN RESPONSE TO LOW SULFUR 1"/>
    <property type="match status" value="1"/>
</dbReference>
<reference evidence="3 4" key="1">
    <citation type="submission" date="2019-12" db="EMBL/GenBank/DDBJ databases">
        <authorList>
            <person name="Scholz U."/>
            <person name="Mascher M."/>
            <person name="Fiebig A."/>
        </authorList>
    </citation>
    <scope>NUCLEOTIDE SEQUENCE</scope>
</reference>
<feature type="region of interest" description="Disordered" evidence="2">
    <location>
        <begin position="124"/>
        <end position="147"/>
    </location>
</feature>
<dbReference type="EMBL" id="LR743597">
    <property type="protein sequence ID" value="CAA2627672.1"/>
    <property type="molecule type" value="Genomic_DNA"/>
</dbReference>
<sequence>MERMRKKNEALEAELLRSREREEAARRELAVARERLRMSEEAEERLCAQLGEVEAEALAQAREYLLQIQSLMKRLSSLPPQPRKGAAPAALRRWCRWPSKGQKPSDFRSTYLLAASTGIRFCSVGHPPPNPSPMFSSSGLHSSRRWR</sequence>
<evidence type="ECO:0000256" key="2">
    <source>
        <dbReference type="SAM" id="MobiDB-lite"/>
    </source>
</evidence>
<protein>
    <submittedName>
        <fullName evidence="3">Uncharacterized protein</fullName>
    </submittedName>
</protein>
<gene>
    <name evidence="3" type="ORF">SI7747_10013325</name>
</gene>